<dbReference type="UniPathway" id="UPA00075">
    <property type="reaction ID" value="UER00336"/>
</dbReference>
<dbReference type="InterPro" id="IPR004769">
    <property type="entry name" value="Pur_lyase"/>
</dbReference>
<sequence length="447" mass="51046">MSLTQLNAISPIDGRYRNKVSDLAKYFSEEALIKYRVKVEIEYFIALCEIPLPQLADFNKQLFKNLRAIYEDFSAENAQKIKDIESVTNHDVKAVEYFIKEKFDALELQKYKEFIHFGLTSQDINNTAIPLSIKDAMEEVYYDSLDGLTSKLAELSEEWENVPMLARTHGQPASPTRLGKELFVFVERVQQQVWFLQNVPHAAKFGGATGNFNAHKVAYPNIDWKNFGTHFVEEILGLHHSFPTTQIEHYDHMASLFDAMKRINTILIDLDRDVWTYVSMDYFKQKIKKGEVGSSAMPHKVNPIDFENSEGNLGLANAIFEHLSAKLPVSRLQRDLTDSTVLRNVGVPFGHTLIAFASTLKGLNKLLLNEQKFEQDLENNWAVVAEAIQTILRREAYPNPYEALKGLTRTNDKITQKSIADFIDTLEISSEIKNELKQITPSNYTGI</sequence>
<dbReference type="EC" id="4.3.2.2" evidence="4 12"/>
<dbReference type="InterPro" id="IPR008948">
    <property type="entry name" value="L-Aspartase-like"/>
</dbReference>
<dbReference type="InterPro" id="IPR047136">
    <property type="entry name" value="PurB_bact"/>
</dbReference>
<feature type="domain" description="Fumarate lyase N-terminal" evidence="14">
    <location>
        <begin position="14"/>
        <end position="311"/>
    </location>
</feature>
<dbReference type="CDD" id="cd01598">
    <property type="entry name" value="PurB"/>
    <property type="match status" value="1"/>
</dbReference>
<evidence type="ECO:0000256" key="6">
    <source>
        <dbReference type="ARBA" id="ARBA00022755"/>
    </source>
</evidence>
<evidence type="ECO:0000256" key="1">
    <source>
        <dbReference type="ARBA" id="ARBA00004706"/>
    </source>
</evidence>
<dbReference type="Gene3D" id="1.10.40.30">
    <property type="entry name" value="Fumarase/aspartase (C-terminal domain)"/>
    <property type="match status" value="1"/>
</dbReference>
<dbReference type="Pfam" id="PF08328">
    <property type="entry name" value="ASL_C"/>
    <property type="match status" value="1"/>
</dbReference>
<dbReference type="Gene3D" id="1.20.200.10">
    <property type="entry name" value="Fumarase/aspartase (Central domain)"/>
    <property type="match status" value="1"/>
</dbReference>
<dbReference type="PANTHER" id="PTHR43411">
    <property type="entry name" value="ADENYLOSUCCINATE LYASE"/>
    <property type="match status" value="1"/>
</dbReference>
<reference evidence="16 17" key="1">
    <citation type="submission" date="2019-07" db="EMBL/GenBank/DDBJ databases">
        <title>Genomic Encyclopedia of Type Strains, Phase IV (KMG-IV): sequencing the most valuable type-strain genomes for metagenomic binning, comparative biology and taxonomic classification.</title>
        <authorList>
            <person name="Goeker M."/>
        </authorList>
    </citation>
    <scope>NUCLEOTIDE SEQUENCE [LARGE SCALE GENOMIC DNA]</scope>
    <source>
        <strain evidence="16 17">DSM 18961</strain>
    </source>
</reference>
<dbReference type="GO" id="GO:0070626">
    <property type="term" value="F:(S)-2-(5-amino-1-(5-phospho-D-ribosyl)imidazole-4-carboxamido) succinate lyase (fumarate-forming) activity"/>
    <property type="evidence" value="ECO:0007669"/>
    <property type="project" value="RHEA"/>
</dbReference>
<evidence type="ECO:0000256" key="8">
    <source>
        <dbReference type="ARBA" id="ARBA00024477"/>
    </source>
</evidence>
<evidence type="ECO:0000313" key="17">
    <source>
        <dbReference type="Proteomes" id="UP000323136"/>
    </source>
</evidence>
<dbReference type="InterPro" id="IPR000362">
    <property type="entry name" value="Fumarate_lyase_fam"/>
</dbReference>
<dbReference type="GO" id="GO:0006189">
    <property type="term" value="P:'de novo' IMP biosynthetic process"/>
    <property type="evidence" value="ECO:0007669"/>
    <property type="project" value="UniProtKB-UniPathway"/>
</dbReference>
<name>A0A5S5DT78_9FLAO</name>
<comment type="caution">
    <text evidence="16">The sequence shown here is derived from an EMBL/GenBank/DDBJ whole genome shotgun (WGS) entry which is preliminary data.</text>
</comment>
<feature type="domain" description="Adenylosuccinate lyase PurB C-terminal" evidence="15">
    <location>
        <begin position="330"/>
        <end position="445"/>
    </location>
</feature>
<organism evidence="16 17">
    <name type="scientific">Tenacibaculum adriaticum</name>
    <dbReference type="NCBI Taxonomy" id="413713"/>
    <lineage>
        <taxon>Bacteria</taxon>
        <taxon>Pseudomonadati</taxon>
        <taxon>Bacteroidota</taxon>
        <taxon>Flavobacteriia</taxon>
        <taxon>Flavobacteriales</taxon>
        <taxon>Flavobacteriaceae</taxon>
        <taxon>Tenacibaculum</taxon>
    </lineage>
</organism>
<proteinExistence type="inferred from homology"/>
<gene>
    <name evidence="16" type="ORF">C7447_102462</name>
</gene>
<evidence type="ECO:0000256" key="2">
    <source>
        <dbReference type="ARBA" id="ARBA00004734"/>
    </source>
</evidence>
<dbReference type="GO" id="GO:0044208">
    <property type="term" value="P:'de novo' AMP biosynthetic process"/>
    <property type="evidence" value="ECO:0007669"/>
    <property type="project" value="UniProtKB-UniPathway"/>
</dbReference>
<evidence type="ECO:0000256" key="7">
    <source>
        <dbReference type="ARBA" id="ARBA00023239"/>
    </source>
</evidence>
<dbReference type="InterPro" id="IPR020557">
    <property type="entry name" value="Fumarate_lyase_CS"/>
</dbReference>
<evidence type="ECO:0000256" key="5">
    <source>
        <dbReference type="ARBA" id="ARBA00017058"/>
    </source>
</evidence>
<evidence type="ECO:0000256" key="11">
    <source>
        <dbReference type="ARBA" id="ARBA00049115"/>
    </source>
</evidence>
<dbReference type="EMBL" id="VNIA01000002">
    <property type="protein sequence ID" value="TYP99143.1"/>
    <property type="molecule type" value="Genomic_DNA"/>
</dbReference>
<comment type="similarity">
    <text evidence="3 13">Belongs to the lyase 1 family. Adenylosuccinate lyase subfamily.</text>
</comment>
<comment type="pathway">
    <text evidence="2 13">Purine metabolism; AMP biosynthesis via de novo pathway; AMP from IMP: step 2/2.</text>
</comment>
<keyword evidence="7 13" id="KW-0456">Lyase</keyword>
<dbReference type="Proteomes" id="UP000323136">
    <property type="component" value="Unassembled WGS sequence"/>
</dbReference>
<evidence type="ECO:0000256" key="4">
    <source>
        <dbReference type="ARBA" id="ARBA00012339"/>
    </source>
</evidence>
<keyword evidence="17" id="KW-1185">Reference proteome</keyword>
<comment type="catalytic activity">
    <reaction evidence="8">
        <text>(2S)-2-[5-amino-1-(5-phospho-beta-D-ribosyl)imidazole-4-carboxamido]succinate = 5-amino-1-(5-phospho-beta-D-ribosyl)imidazole-4-carboxamide + fumarate</text>
        <dbReference type="Rhea" id="RHEA:23920"/>
        <dbReference type="ChEBI" id="CHEBI:29806"/>
        <dbReference type="ChEBI" id="CHEBI:58443"/>
        <dbReference type="ChEBI" id="CHEBI:58475"/>
        <dbReference type="EC" id="4.3.2.2"/>
    </reaction>
    <physiologicalReaction direction="left-to-right" evidence="8">
        <dbReference type="Rhea" id="RHEA:23921"/>
    </physiologicalReaction>
</comment>
<evidence type="ECO:0000256" key="3">
    <source>
        <dbReference type="ARBA" id="ARBA00008273"/>
    </source>
</evidence>
<evidence type="ECO:0000259" key="15">
    <source>
        <dbReference type="Pfam" id="PF08328"/>
    </source>
</evidence>
<evidence type="ECO:0000259" key="14">
    <source>
        <dbReference type="Pfam" id="PF00206"/>
    </source>
</evidence>
<dbReference type="RefSeq" id="WP_148869926.1">
    <property type="nucleotide sequence ID" value="NZ_VNIA01000002.1"/>
</dbReference>
<dbReference type="SUPFAM" id="SSF48557">
    <property type="entry name" value="L-aspartase-like"/>
    <property type="match status" value="1"/>
</dbReference>
<protein>
    <recommendedName>
        <fullName evidence="5 12">Adenylosuccinate lyase</fullName>
        <shortName evidence="13">ASL</shortName>
        <ecNumber evidence="4 12">4.3.2.2</ecNumber>
    </recommendedName>
    <alternativeName>
        <fullName evidence="10 13">Adenylosuccinase</fullName>
    </alternativeName>
</protein>
<dbReference type="InterPro" id="IPR022761">
    <property type="entry name" value="Fumarate_lyase_N"/>
</dbReference>
<dbReference type="GO" id="GO:0004018">
    <property type="term" value="F:N6-(1,2-dicarboxyethyl)AMP AMP-lyase (fumarate-forming) activity"/>
    <property type="evidence" value="ECO:0007669"/>
    <property type="project" value="UniProtKB-UniRule"/>
</dbReference>
<evidence type="ECO:0000313" key="16">
    <source>
        <dbReference type="EMBL" id="TYP99143.1"/>
    </source>
</evidence>
<comment type="pathway">
    <text evidence="1 13">Purine metabolism; IMP biosynthesis via de novo pathway; 5-amino-1-(5-phospho-D-ribosyl)imidazole-4-carboxamide from 5-amino-1-(5-phospho-D-ribosyl)imidazole-4-carboxylate: step 2/2.</text>
</comment>
<comment type="function">
    <text evidence="9">Catalyzes two reactions in de novo purine nucleotide biosynthesis. Catalyzes the breakdown of 5-aminoimidazole- (N-succinylocarboxamide) ribotide (SAICAR or 2-[5-amino-1-(5-phospho-beta-D-ribosyl)imidazole-4-carboxamido]succinate) to 5-aminoimidazole-4-carboxamide ribotide (AICAR or 5-amino-1-(5-phospho-beta-D-ribosyl)imidazole-4-carboxamide) and fumarate, and of adenylosuccinate (ADS or N(6)-(1,2-dicarboxyethyl)-AMP) to adenosine monophosphate (AMP) and fumarate.</text>
</comment>
<dbReference type="OrthoDB" id="9768878at2"/>
<keyword evidence="6 13" id="KW-0658">Purine biosynthesis</keyword>
<accession>A0A5S5DT78</accession>
<dbReference type="NCBIfam" id="NF006764">
    <property type="entry name" value="PRK09285.1"/>
    <property type="match status" value="1"/>
</dbReference>
<evidence type="ECO:0000256" key="10">
    <source>
        <dbReference type="ARBA" id="ARBA00030717"/>
    </source>
</evidence>
<dbReference type="AlphaFoldDB" id="A0A5S5DT78"/>
<dbReference type="PROSITE" id="PS00163">
    <property type="entry name" value="FUMARATE_LYASES"/>
    <property type="match status" value="1"/>
</dbReference>
<evidence type="ECO:0000256" key="13">
    <source>
        <dbReference type="RuleBase" id="RU361172"/>
    </source>
</evidence>
<dbReference type="InterPro" id="IPR013539">
    <property type="entry name" value="PurB_C"/>
</dbReference>
<dbReference type="Gene3D" id="1.10.275.10">
    <property type="entry name" value="Fumarase/aspartase (N-terminal domain)"/>
    <property type="match status" value="1"/>
</dbReference>
<evidence type="ECO:0000256" key="9">
    <source>
        <dbReference type="ARBA" id="ARBA00025012"/>
    </source>
</evidence>
<dbReference type="UniPathway" id="UPA00074">
    <property type="reaction ID" value="UER00132"/>
</dbReference>
<dbReference type="Pfam" id="PF00206">
    <property type="entry name" value="Lyase_1"/>
    <property type="match status" value="1"/>
</dbReference>
<dbReference type="InterPro" id="IPR024083">
    <property type="entry name" value="Fumarase/histidase_N"/>
</dbReference>
<dbReference type="PANTHER" id="PTHR43411:SF1">
    <property type="entry name" value="ADENYLOSUCCINATE LYASE"/>
    <property type="match status" value="1"/>
</dbReference>
<evidence type="ECO:0000256" key="12">
    <source>
        <dbReference type="NCBIfam" id="TIGR00928"/>
    </source>
</evidence>
<dbReference type="NCBIfam" id="TIGR00928">
    <property type="entry name" value="purB"/>
    <property type="match status" value="1"/>
</dbReference>
<comment type="catalytic activity">
    <reaction evidence="11">
        <text>N(6)-(1,2-dicarboxyethyl)-AMP = fumarate + AMP</text>
        <dbReference type="Rhea" id="RHEA:16853"/>
        <dbReference type="ChEBI" id="CHEBI:29806"/>
        <dbReference type="ChEBI" id="CHEBI:57567"/>
        <dbReference type="ChEBI" id="CHEBI:456215"/>
        <dbReference type="EC" id="4.3.2.2"/>
    </reaction>
    <physiologicalReaction direction="left-to-right" evidence="11">
        <dbReference type="Rhea" id="RHEA:16854"/>
    </physiologicalReaction>
</comment>
<dbReference type="PRINTS" id="PR00149">
    <property type="entry name" value="FUMRATELYASE"/>
</dbReference>